<dbReference type="EMBL" id="AP025315">
    <property type="protein sequence ID" value="BDD11505.1"/>
    <property type="molecule type" value="Genomic_DNA"/>
</dbReference>
<keyword evidence="2" id="KW-0812">Transmembrane</keyword>
<feature type="domain" description="HTH LytTR-type" evidence="3">
    <location>
        <begin position="201"/>
        <end position="300"/>
    </location>
</feature>
<dbReference type="Pfam" id="PF04397">
    <property type="entry name" value="LytTR"/>
    <property type="match status" value="1"/>
</dbReference>
<protein>
    <recommendedName>
        <fullName evidence="3">HTH LytTR-type domain-containing protein</fullName>
    </recommendedName>
</protein>
<evidence type="ECO:0000259" key="3">
    <source>
        <dbReference type="PROSITE" id="PS50930"/>
    </source>
</evidence>
<keyword evidence="5" id="KW-1185">Reference proteome</keyword>
<evidence type="ECO:0000313" key="4">
    <source>
        <dbReference type="EMBL" id="BDD11505.1"/>
    </source>
</evidence>
<dbReference type="PROSITE" id="PS50930">
    <property type="entry name" value="HTH_LYTTR"/>
    <property type="match status" value="1"/>
</dbReference>
<reference evidence="4 5" key="1">
    <citation type="submission" date="2021-12" db="EMBL/GenBank/DDBJ databases">
        <title>Genome sequencing of bacteria with rrn-lacking chromosome and rrn-plasmid.</title>
        <authorList>
            <person name="Anda M."/>
            <person name="Iwasaki W."/>
        </authorList>
    </citation>
    <scope>NUCLEOTIDE SEQUENCE [LARGE SCALE GENOMIC DNA]</scope>
    <source>
        <strain evidence="4 5">DSM 100852</strain>
        <plasmid evidence="4 5">pFA1</plasmid>
    </source>
</reference>
<feature type="transmembrane region" description="Helical" evidence="2">
    <location>
        <begin position="21"/>
        <end position="41"/>
    </location>
</feature>
<proteinExistence type="predicted"/>
<dbReference type="GO" id="GO:0003677">
    <property type="term" value="F:DNA binding"/>
    <property type="evidence" value="ECO:0007669"/>
    <property type="project" value="InterPro"/>
</dbReference>
<dbReference type="RefSeq" id="WP_338394995.1">
    <property type="nucleotide sequence ID" value="NZ_AP025315.1"/>
</dbReference>
<keyword evidence="4" id="KW-0614">Plasmid</keyword>
<dbReference type="Gene3D" id="2.40.50.1020">
    <property type="entry name" value="LytTr DNA-binding domain"/>
    <property type="match status" value="1"/>
</dbReference>
<dbReference type="AlphaFoldDB" id="A0AAU9DG42"/>
<accession>A0AAU9DG42</accession>
<dbReference type="KEGG" id="fax:FUAX_39370"/>
<name>A0AAU9DG42_9BACT</name>
<geneLocation type="plasmid" evidence="4 5">
    <name>pFA1</name>
</geneLocation>
<keyword evidence="1" id="KW-0175">Coiled coil</keyword>
<sequence length="303" mass="35515">MKIKQFLNLPFNFFHTKEEKWLYIFSSSLFFMLFLLTYRPFGDFEELKFKKEFIFVLLYEGAITFIAFYISQFWLKKYILKRRVRSYKANLLYFMLEVALIQLIMLLLMGVQQAVLGTCPLKDGRPPIVFALIGLEIYFSKCLVLIYPLAGSALYIHIRRLSHEKKEIESELHKVQQEYSLQKDQNDMVDIMDENGNVNLTIPLAQLLTLESSNQYVMVRYFQQGQARTKLVRTQLKKVLSELTDCPIIQCHRSFAANLLNVNSLKVLNRKNYLIMNGPENLKIPVSKTYLANIKEVTLKAYA</sequence>
<dbReference type="SMART" id="SM00850">
    <property type="entry name" value="LytTR"/>
    <property type="match status" value="1"/>
</dbReference>
<dbReference type="InterPro" id="IPR007492">
    <property type="entry name" value="LytTR_DNA-bd_dom"/>
</dbReference>
<evidence type="ECO:0000313" key="5">
    <source>
        <dbReference type="Proteomes" id="UP001348817"/>
    </source>
</evidence>
<feature type="transmembrane region" description="Helical" evidence="2">
    <location>
        <begin position="91"/>
        <end position="116"/>
    </location>
</feature>
<organism evidence="4 5">
    <name type="scientific">Fulvitalea axinellae</name>
    <dbReference type="NCBI Taxonomy" id="1182444"/>
    <lineage>
        <taxon>Bacteria</taxon>
        <taxon>Pseudomonadati</taxon>
        <taxon>Bacteroidota</taxon>
        <taxon>Cytophagia</taxon>
        <taxon>Cytophagales</taxon>
        <taxon>Persicobacteraceae</taxon>
        <taxon>Fulvitalea</taxon>
    </lineage>
</organism>
<evidence type="ECO:0000256" key="1">
    <source>
        <dbReference type="SAM" id="Coils"/>
    </source>
</evidence>
<keyword evidence="2" id="KW-0472">Membrane</keyword>
<gene>
    <name evidence="4" type="ORF">FUAX_39370</name>
</gene>
<feature type="transmembrane region" description="Helical" evidence="2">
    <location>
        <begin position="53"/>
        <end position="70"/>
    </location>
</feature>
<keyword evidence="2" id="KW-1133">Transmembrane helix</keyword>
<evidence type="ECO:0000256" key="2">
    <source>
        <dbReference type="SAM" id="Phobius"/>
    </source>
</evidence>
<feature type="coiled-coil region" evidence="1">
    <location>
        <begin position="158"/>
        <end position="185"/>
    </location>
</feature>
<feature type="transmembrane region" description="Helical" evidence="2">
    <location>
        <begin position="128"/>
        <end position="156"/>
    </location>
</feature>
<dbReference type="Proteomes" id="UP001348817">
    <property type="component" value="Plasmid pFA1"/>
</dbReference>